<dbReference type="PANTHER" id="PTHR35468:SF1">
    <property type="entry name" value="MYOSIN-LIKE PROTEIN"/>
    <property type="match status" value="1"/>
</dbReference>
<feature type="compositionally biased region" description="Basic residues" evidence="2">
    <location>
        <begin position="157"/>
        <end position="173"/>
    </location>
</feature>
<dbReference type="AlphaFoldDB" id="A0A8D7B0U7"/>
<feature type="region of interest" description="Disordered" evidence="2">
    <location>
        <begin position="151"/>
        <end position="179"/>
    </location>
</feature>
<name>A0A8D7B0U7_MUSAM</name>
<evidence type="ECO:0000256" key="2">
    <source>
        <dbReference type="SAM" id="MobiDB-lite"/>
    </source>
</evidence>
<feature type="region of interest" description="Disordered" evidence="2">
    <location>
        <begin position="210"/>
        <end position="238"/>
    </location>
</feature>
<evidence type="ECO:0000313" key="3">
    <source>
        <dbReference type="EMBL" id="CAG1858081.1"/>
    </source>
</evidence>
<protein>
    <submittedName>
        <fullName evidence="3">(wild Malaysian banana) hypothetical protein</fullName>
    </submittedName>
</protein>
<feature type="coiled-coil region" evidence="1">
    <location>
        <begin position="344"/>
        <end position="406"/>
    </location>
</feature>
<evidence type="ECO:0000256" key="1">
    <source>
        <dbReference type="SAM" id="Coils"/>
    </source>
</evidence>
<gene>
    <name evidence="3" type="ORF">GSMUA_25570.1</name>
</gene>
<accession>A0A8D7B0U7</accession>
<feature type="region of interest" description="Disordered" evidence="2">
    <location>
        <begin position="1"/>
        <end position="71"/>
    </location>
</feature>
<dbReference type="EMBL" id="HG996473">
    <property type="protein sequence ID" value="CAG1858081.1"/>
    <property type="molecule type" value="Genomic_DNA"/>
</dbReference>
<keyword evidence="1" id="KW-0175">Coiled coil</keyword>
<feature type="compositionally biased region" description="Basic and acidic residues" evidence="2">
    <location>
        <begin position="34"/>
        <end position="48"/>
    </location>
</feature>
<organism evidence="3">
    <name type="scientific">Musa acuminata subsp. malaccensis</name>
    <name type="common">Wild banana</name>
    <name type="synonym">Musa malaccensis</name>
    <dbReference type="NCBI Taxonomy" id="214687"/>
    <lineage>
        <taxon>Eukaryota</taxon>
        <taxon>Viridiplantae</taxon>
        <taxon>Streptophyta</taxon>
        <taxon>Embryophyta</taxon>
        <taxon>Tracheophyta</taxon>
        <taxon>Spermatophyta</taxon>
        <taxon>Magnoliopsida</taxon>
        <taxon>Liliopsida</taxon>
        <taxon>Zingiberales</taxon>
        <taxon>Musaceae</taxon>
        <taxon>Musa</taxon>
    </lineage>
</organism>
<dbReference type="PANTHER" id="PTHR35468">
    <property type="entry name" value="MYOSIN-LIKE PROTEIN"/>
    <property type="match status" value="1"/>
</dbReference>
<proteinExistence type="predicted"/>
<reference evidence="3" key="1">
    <citation type="submission" date="2021-03" db="EMBL/GenBank/DDBJ databases">
        <authorList>
            <consortium name="Genoscope - CEA"/>
            <person name="William W."/>
        </authorList>
    </citation>
    <scope>NUCLEOTIDE SEQUENCE</scope>
    <source>
        <strain evidence="3">Doubled-haploid Pahang</strain>
    </source>
</reference>
<sequence>MAARNGRWEIAPPPRILNLPQRSRRSRATAPPEQRLDWKLGELLDQERSATPPPSPLTWGMSSGEAVGDSSGEERWRFQAEILRAECNFLRMEREVALRKLERNRARLEVALKSAMETLVSGRKKIDGRAAVGAALDEGIEELEEKLQELKLAGSSSRRRRTGGSRKPPRGSCRRNFDRQASVLRRQLEKLEEESSVKDIREISVQAFAKKDAEAEPHEQEEDATPGSSHSRRSPDEVEILRRKMEGMSRGMLERMEECSHLLSANVSSSSSRKSEWNCFSQNITGYTEAADKTDNPFLQVQQQQVEEKMERLSSCCSCKEVVGRIVQQVRAESEQWSEMQEMLEQVRVEMEELRSSRDHWQRRAIASEINFHSQHARKLERKQRARSCERKVIELHKVVKELQRELQPSKTRLLNAPPSTPLRSQLHDAYKEKEKHVLVCHLKSQNDSSRRSPLQVIDNMSPLLRPTSRVM</sequence>